<name>A0AAN6WLK4_9PEZI</name>
<dbReference type="EMBL" id="MU864671">
    <property type="protein sequence ID" value="KAK4182372.1"/>
    <property type="molecule type" value="Genomic_DNA"/>
</dbReference>
<gene>
    <name evidence="2" type="ORF">QBC35DRAFT_468148</name>
</gene>
<protein>
    <submittedName>
        <fullName evidence="2">Uncharacterized protein</fullName>
    </submittedName>
</protein>
<comment type="caution">
    <text evidence="2">The sequence shown here is derived from an EMBL/GenBank/DDBJ whole genome shotgun (WGS) entry which is preliminary data.</text>
</comment>
<evidence type="ECO:0000256" key="1">
    <source>
        <dbReference type="SAM" id="MobiDB-lite"/>
    </source>
</evidence>
<proteinExistence type="predicted"/>
<sequence length="564" mass="64673">MEWVWNESQQSVLLGGHGERDAAVRAVLRNPVTKRVEKRAAQDMLRTMIDGVTAKAPIVVGSLEKTPGDFFDRPSFSSRFEKPRIFLRLFLELIEGRVRKQDIHPTQTLTADSRVAMAIDKFRADYPMWCRTDVWLWLGAVDQNEAADQDENGHTLTSPSNPRVFPLPNTTLGSFLVPQMSARAVNSAVPSSGYDTDDSLVGPSPFSDDEDHEDDEYDEYNEDKEKDVEDVTGEYFGSTSFGKQCKGYVDFSLSQEEEDALKKDHPRRSGFGGPGCSRSAIECVHEYPAIFTRPLNPFWSEDPSPNEDVVDTYFPGLFVMPDGKAFMANSHEQEPEKFWVPGYLTMIRCSECTKWQEETAFSYDFGISSRHYSSCNHCLISRCFRSLESASNYFARMWVKEMELVLQNKYAQLDDLWMGIGTDVSECYADAPSFKGLDASSIMSQPFDPVDEDDHGCAWNRKRWVWNRKEWSEKRLPLARDNIKRVRDALAHEKRDCDHNVRVMMDSAEVIMVGYDQREQQLEEFERRHEAGPLWVIKYFISRDRFGRIPSISARLADDDQEAD</sequence>
<feature type="compositionally biased region" description="Acidic residues" evidence="1">
    <location>
        <begin position="207"/>
        <end position="222"/>
    </location>
</feature>
<keyword evidence="3" id="KW-1185">Reference proteome</keyword>
<organism evidence="2 3">
    <name type="scientific">Podospora australis</name>
    <dbReference type="NCBI Taxonomy" id="1536484"/>
    <lineage>
        <taxon>Eukaryota</taxon>
        <taxon>Fungi</taxon>
        <taxon>Dikarya</taxon>
        <taxon>Ascomycota</taxon>
        <taxon>Pezizomycotina</taxon>
        <taxon>Sordariomycetes</taxon>
        <taxon>Sordariomycetidae</taxon>
        <taxon>Sordariales</taxon>
        <taxon>Podosporaceae</taxon>
        <taxon>Podospora</taxon>
    </lineage>
</organism>
<reference evidence="2" key="1">
    <citation type="journal article" date="2023" name="Mol. Phylogenet. Evol.">
        <title>Genome-scale phylogeny and comparative genomics of the fungal order Sordariales.</title>
        <authorList>
            <person name="Hensen N."/>
            <person name="Bonometti L."/>
            <person name="Westerberg I."/>
            <person name="Brannstrom I.O."/>
            <person name="Guillou S."/>
            <person name="Cros-Aarteil S."/>
            <person name="Calhoun S."/>
            <person name="Haridas S."/>
            <person name="Kuo A."/>
            <person name="Mondo S."/>
            <person name="Pangilinan J."/>
            <person name="Riley R."/>
            <person name="LaButti K."/>
            <person name="Andreopoulos B."/>
            <person name="Lipzen A."/>
            <person name="Chen C."/>
            <person name="Yan M."/>
            <person name="Daum C."/>
            <person name="Ng V."/>
            <person name="Clum A."/>
            <person name="Steindorff A."/>
            <person name="Ohm R.A."/>
            <person name="Martin F."/>
            <person name="Silar P."/>
            <person name="Natvig D.O."/>
            <person name="Lalanne C."/>
            <person name="Gautier V."/>
            <person name="Ament-Velasquez S.L."/>
            <person name="Kruys A."/>
            <person name="Hutchinson M.I."/>
            <person name="Powell A.J."/>
            <person name="Barry K."/>
            <person name="Miller A.N."/>
            <person name="Grigoriev I.V."/>
            <person name="Debuchy R."/>
            <person name="Gladieux P."/>
            <person name="Hiltunen Thoren M."/>
            <person name="Johannesson H."/>
        </authorList>
    </citation>
    <scope>NUCLEOTIDE SEQUENCE</scope>
    <source>
        <strain evidence="2">PSN309</strain>
    </source>
</reference>
<feature type="region of interest" description="Disordered" evidence="1">
    <location>
        <begin position="188"/>
        <end position="226"/>
    </location>
</feature>
<accession>A0AAN6WLK4</accession>
<dbReference type="Proteomes" id="UP001302126">
    <property type="component" value="Unassembled WGS sequence"/>
</dbReference>
<dbReference type="AlphaFoldDB" id="A0AAN6WLK4"/>
<reference evidence="2" key="2">
    <citation type="submission" date="2023-05" db="EMBL/GenBank/DDBJ databases">
        <authorList>
            <consortium name="Lawrence Berkeley National Laboratory"/>
            <person name="Steindorff A."/>
            <person name="Hensen N."/>
            <person name="Bonometti L."/>
            <person name="Westerberg I."/>
            <person name="Brannstrom I.O."/>
            <person name="Guillou S."/>
            <person name="Cros-Aarteil S."/>
            <person name="Calhoun S."/>
            <person name="Haridas S."/>
            <person name="Kuo A."/>
            <person name="Mondo S."/>
            <person name="Pangilinan J."/>
            <person name="Riley R."/>
            <person name="Labutti K."/>
            <person name="Andreopoulos B."/>
            <person name="Lipzen A."/>
            <person name="Chen C."/>
            <person name="Yanf M."/>
            <person name="Daum C."/>
            <person name="Ng V."/>
            <person name="Clum A."/>
            <person name="Ohm R."/>
            <person name="Martin F."/>
            <person name="Silar P."/>
            <person name="Natvig D."/>
            <person name="Lalanne C."/>
            <person name="Gautier V."/>
            <person name="Ament-Velasquez S.L."/>
            <person name="Kruys A."/>
            <person name="Hutchinson M.I."/>
            <person name="Powell A.J."/>
            <person name="Barry K."/>
            <person name="Miller A.N."/>
            <person name="Grigoriev I.V."/>
            <person name="Debuchy R."/>
            <person name="Gladieux P."/>
            <person name="Thoren M.H."/>
            <person name="Johannesson H."/>
        </authorList>
    </citation>
    <scope>NUCLEOTIDE SEQUENCE</scope>
    <source>
        <strain evidence="2">PSN309</strain>
    </source>
</reference>
<evidence type="ECO:0000313" key="3">
    <source>
        <dbReference type="Proteomes" id="UP001302126"/>
    </source>
</evidence>
<evidence type="ECO:0000313" key="2">
    <source>
        <dbReference type="EMBL" id="KAK4182372.1"/>
    </source>
</evidence>